<organism evidence="11 12">
    <name type="scientific">Schleiferilactobacillus perolens DSM 12744</name>
    <dbReference type="NCBI Taxonomy" id="1423792"/>
    <lineage>
        <taxon>Bacteria</taxon>
        <taxon>Bacillati</taxon>
        <taxon>Bacillota</taxon>
        <taxon>Bacilli</taxon>
        <taxon>Lactobacillales</taxon>
        <taxon>Lactobacillaceae</taxon>
        <taxon>Schleiferilactobacillus</taxon>
    </lineage>
</organism>
<keyword evidence="4" id="KW-0762">Sugar transport</keyword>
<dbReference type="GO" id="GO:0090589">
    <property type="term" value="F:protein-phosphocysteine-trehalose phosphotransferase system transporter activity"/>
    <property type="evidence" value="ECO:0007669"/>
    <property type="project" value="TreeGrafter"/>
</dbReference>
<feature type="domain" description="PTS EIIC type-1" evidence="10">
    <location>
        <begin position="1"/>
        <end position="230"/>
    </location>
</feature>
<feature type="transmembrane region" description="Helical" evidence="9">
    <location>
        <begin position="195"/>
        <end position="218"/>
    </location>
</feature>
<dbReference type="PATRIC" id="fig|1423792.3.peg.46"/>
<keyword evidence="2" id="KW-0813">Transport</keyword>
<evidence type="ECO:0000256" key="1">
    <source>
        <dbReference type="ARBA" id="ARBA00004651"/>
    </source>
</evidence>
<evidence type="ECO:0000256" key="5">
    <source>
        <dbReference type="ARBA" id="ARBA00022683"/>
    </source>
</evidence>
<evidence type="ECO:0000313" key="11">
    <source>
        <dbReference type="EMBL" id="KRL14397.1"/>
    </source>
</evidence>
<dbReference type="PROSITE" id="PS51103">
    <property type="entry name" value="PTS_EIIC_TYPE_1"/>
    <property type="match status" value="1"/>
</dbReference>
<comment type="subcellular location">
    <subcellularLocation>
        <location evidence="1">Cell membrane</location>
        <topology evidence="1">Multi-pass membrane protein</topology>
    </subcellularLocation>
</comment>
<evidence type="ECO:0000313" key="12">
    <source>
        <dbReference type="Proteomes" id="UP000051330"/>
    </source>
</evidence>
<reference evidence="11 12" key="1">
    <citation type="journal article" date="2015" name="Genome Announc.">
        <title>Expanding the biotechnology potential of lactobacilli through comparative genomics of 213 strains and associated genera.</title>
        <authorList>
            <person name="Sun Z."/>
            <person name="Harris H.M."/>
            <person name="McCann A."/>
            <person name="Guo C."/>
            <person name="Argimon S."/>
            <person name="Zhang W."/>
            <person name="Yang X."/>
            <person name="Jeffery I.B."/>
            <person name="Cooney J.C."/>
            <person name="Kagawa T.F."/>
            <person name="Liu W."/>
            <person name="Song Y."/>
            <person name="Salvetti E."/>
            <person name="Wrobel A."/>
            <person name="Rasinkangas P."/>
            <person name="Parkhill J."/>
            <person name="Rea M.C."/>
            <person name="O'Sullivan O."/>
            <person name="Ritari J."/>
            <person name="Douillard F.P."/>
            <person name="Paul Ross R."/>
            <person name="Yang R."/>
            <person name="Briner A.E."/>
            <person name="Felis G.E."/>
            <person name="de Vos W.M."/>
            <person name="Barrangou R."/>
            <person name="Klaenhammer T.R."/>
            <person name="Caufield P.W."/>
            <person name="Cui Y."/>
            <person name="Zhang H."/>
            <person name="O'Toole P.W."/>
        </authorList>
    </citation>
    <scope>NUCLEOTIDE SEQUENCE [LARGE SCALE GENOMIC DNA]</scope>
    <source>
        <strain evidence="11 12">DSM 12744</strain>
    </source>
</reference>
<dbReference type="InterPro" id="IPR003352">
    <property type="entry name" value="PTS_EIIC"/>
</dbReference>
<feature type="transmembrane region" description="Helical" evidence="9">
    <location>
        <begin position="125"/>
        <end position="144"/>
    </location>
</feature>
<dbReference type="InterPro" id="IPR050558">
    <property type="entry name" value="PTS_Sugar-Specific_Components"/>
</dbReference>
<evidence type="ECO:0000256" key="6">
    <source>
        <dbReference type="ARBA" id="ARBA00022692"/>
    </source>
</evidence>
<evidence type="ECO:0000256" key="7">
    <source>
        <dbReference type="ARBA" id="ARBA00022989"/>
    </source>
</evidence>
<keyword evidence="6 9" id="KW-0812">Transmembrane</keyword>
<evidence type="ECO:0000256" key="3">
    <source>
        <dbReference type="ARBA" id="ARBA00022475"/>
    </source>
</evidence>
<dbReference type="EMBL" id="AZEC01000001">
    <property type="protein sequence ID" value="KRL14397.1"/>
    <property type="molecule type" value="Genomic_DNA"/>
</dbReference>
<dbReference type="GO" id="GO:0009401">
    <property type="term" value="P:phosphoenolpyruvate-dependent sugar phosphotransferase system"/>
    <property type="evidence" value="ECO:0007669"/>
    <property type="project" value="UniProtKB-KW"/>
</dbReference>
<evidence type="ECO:0000256" key="4">
    <source>
        <dbReference type="ARBA" id="ARBA00022597"/>
    </source>
</evidence>
<feature type="transmembrane region" description="Helical" evidence="9">
    <location>
        <begin position="12"/>
        <end position="35"/>
    </location>
</feature>
<dbReference type="AlphaFoldDB" id="A0A0R1N2F1"/>
<dbReference type="GO" id="GO:0008982">
    <property type="term" value="F:protein-N(PI)-phosphohistidine-sugar phosphotransferase activity"/>
    <property type="evidence" value="ECO:0007669"/>
    <property type="project" value="InterPro"/>
</dbReference>
<dbReference type="GO" id="GO:0005886">
    <property type="term" value="C:plasma membrane"/>
    <property type="evidence" value="ECO:0007669"/>
    <property type="project" value="UniProtKB-SubCell"/>
</dbReference>
<gene>
    <name evidence="11" type="ORF">FD09_GL000044</name>
</gene>
<evidence type="ECO:0000256" key="2">
    <source>
        <dbReference type="ARBA" id="ARBA00022448"/>
    </source>
</evidence>
<name>A0A0R1N2F1_9LACO</name>
<comment type="caution">
    <text evidence="11">The sequence shown here is derived from an EMBL/GenBank/DDBJ whole genome shotgun (WGS) entry which is preliminary data.</text>
</comment>
<dbReference type="PANTHER" id="PTHR30175">
    <property type="entry name" value="PHOSPHOTRANSFERASE SYSTEM TRANSPORT PROTEIN"/>
    <property type="match status" value="1"/>
</dbReference>
<keyword evidence="5" id="KW-0598">Phosphotransferase system</keyword>
<proteinExistence type="predicted"/>
<dbReference type="InterPro" id="IPR013013">
    <property type="entry name" value="PTS_EIIC_1"/>
</dbReference>
<accession>A0A0R1N2F1</accession>
<dbReference type="Proteomes" id="UP000051330">
    <property type="component" value="Unassembled WGS sequence"/>
</dbReference>
<evidence type="ECO:0000259" key="10">
    <source>
        <dbReference type="PROSITE" id="PS51103"/>
    </source>
</evidence>
<dbReference type="STRING" id="1423792.FD09_GL000044"/>
<keyword evidence="12" id="KW-1185">Reference proteome</keyword>
<protein>
    <submittedName>
        <fullName evidence="11">Beta-glucosides PTS, EIIBCA</fullName>
    </submittedName>
</protein>
<evidence type="ECO:0000256" key="8">
    <source>
        <dbReference type="ARBA" id="ARBA00023136"/>
    </source>
</evidence>
<feature type="transmembrane region" description="Helical" evidence="9">
    <location>
        <begin position="55"/>
        <end position="78"/>
    </location>
</feature>
<dbReference type="Pfam" id="PF02378">
    <property type="entry name" value="PTS_EIIC"/>
    <property type="match status" value="1"/>
</dbReference>
<keyword evidence="8 9" id="KW-0472">Membrane</keyword>
<keyword evidence="7 9" id="KW-1133">Transmembrane helix</keyword>
<evidence type="ECO:0000256" key="9">
    <source>
        <dbReference type="SAM" id="Phobius"/>
    </source>
</evidence>
<dbReference type="GO" id="GO:0015771">
    <property type="term" value="P:trehalose transport"/>
    <property type="evidence" value="ECO:0007669"/>
    <property type="project" value="TreeGrafter"/>
</dbReference>
<sequence length="247" mass="26179">MARRVIPDAVKTFLVPFFVLLIAVPVTLLAIGPVATWASTLISHACLTVYQFNPTIAGVLLGGCWQLLVMFGLHWGLVPLEMTNLSAQGFDPILVLTFAASFAQTGVCLALTLQTKNQKTRSIGIPAVISSIFGITEPAIYGLSLPRKRPFMLSCIAAAAGGGILGFFGSAAYMVSGLGIFGIPAMLNPKTGLAWDFYGVLIAISVAFVLGFTLQYIFGRRFVDTVPEETSVSPTTNESTVQSPAVS</sequence>
<feature type="transmembrane region" description="Helical" evidence="9">
    <location>
        <begin position="90"/>
        <end position="113"/>
    </location>
</feature>
<dbReference type="PANTHER" id="PTHR30175:SF1">
    <property type="entry name" value="PTS SYSTEM ARBUTIN-, CELLOBIOSE-, AND SALICIN-SPECIFIC EIIBC COMPONENT-RELATED"/>
    <property type="match status" value="1"/>
</dbReference>
<keyword evidence="3" id="KW-1003">Cell membrane</keyword>